<reference evidence="2" key="1">
    <citation type="journal article" date="2020" name="Nature">
        <title>Giant virus diversity and host interactions through global metagenomics.</title>
        <authorList>
            <person name="Schulz F."/>
            <person name="Roux S."/>
            <person name="Paez-Espino D."/>
            <person name="Jungbluth S."/>
            <person name="Walsh D.A."/>
            <person name="Denef V.J."/>
            <person name="McMahon K.D."/>
            <person name="Konstantinidis K.T."/>
            <person name="Eloe-Fadrosh E.A."/>
            <person name="Kyrpides N.C."/>
            <person name="Woyke T."/>
        </authorList>
    </citation>
    <scope>NUCLEOTIDE SEQUENCE</scope>
    <source>
        <strain evidence="2">GVMAG-M-3300010158-59</strain>
    </source>
</reference>
<protein>
    <submittedName>
        <fullName evidence="2">Uncharacterized protein</fullName>
    </submittedName>
</protein>
<name>A0A6C0BAI6_9ZZZZ</name>
<feature type="region of interest" description="Disordered" evidence="1">
    <location>
        <begin position="1"/>
        <end position="22"/>
    </location>
</feature>
<evidence type="ECO:0000313" key="2">
    <source>
        <dbReference type="EMBL" id="QHS89116.1"/>
    </source>
</evidence>
<dbReference type="AlphaFoldDB" id="A0A6C0BAI6"/>
<organism evidence="2">
    <name type="scientific">viral metagenome</name>
    <dbReference type="NCBI Taxonomy" id="1070528"/>
    <lineage>
        <taxon>unclassified sequences</taxon>
        <taxon>metagenomes</taxon>
        <taxon>organismal metagenomes</taxon>
    </lineage>
</organism>
<sequence length="306" mass="35288">MNNSTKKRRPRCPNKSRRNKAGDCIDKLTGQKIQLNHLIPIVSPIVSSQLFQEQIRKHSSLEEGEIPTRSSKTTATPRTAFMKKYFKQPVMLLNNYKNDRYGLLFQVSFSDPTQFTNYANLATSPRIDCFYQSLFAVGLREVERAKIDAADVNEKGKLGVYNDDIKKYLMAVFHLTKTEIINVQSKPIVNSKGLPDNKEAKKRINETFEEKLKDNHATIFTISFEKYGKELYGHAMVAYKYKNKVYYFDPQKKGIEDEKKIRSRTLSHIIKYSGNNMIRSFSYFKIAGLPEPKVSTNLTCHIPYEG</sequence>
<feature type="compositionally biased region" description="Basic residues" evidence="1">
    <location>
        <begin position="1"/>
        <end position="19"/>
    </location>
</feature>
<evidence type="ECO:0000256" key="1">
    <source>
        <dbReference type="SAM" id="MobiDB-lite"/>
    </source>
</evidence>
<dbReference type="EMBL" id="MN739105">
    <property type="protein sequence ID" value="QHS89116.1"/>
    <property type="molecule type" value="Genomic_DNA"/>
</dbReference>
<proteinExistence type="predicted"/>
<accession>A0A6C0BAI6</accession>